<gene>
    <name evidence="1" type="ORF">A1O9_02563</name>
</gene>
<evidence type="ECO:0000313" key="2">
    <source>
        <dbReference type="Proteomes" id="UP000027920"/>
    </source>
</evidence>
<dbReference type="RefSeq" id="XP_013263589.1">
    <property type="nucleotide sequence ID" value="XM_013408135.1"/>
</dbReference>
<dbReference type="AlphaFoldDB" id="A0A072PLM5"/>
<sequence>MESQVRKHIRHDIDWISWLQKCGVSYFPPLTKSVFSQYTLNPLMVLIARDNPKSFDANLREHWSDYRLGASRITKDLKLVSVLCQNGSTKQLSETILPTQQLVEKSKELNMDEILPFLKLPSDYDIQNSEAWFFLKDFGVICEPNASFYLTAVRLLNVSAKTQLIPVCTRIYAGITQTTTVGDTSALQQAFSHQPLIRTLTRAEAWCKSTDCIWEGPIFMRAKRVLSPVYAADPNASSFFKTILSMRNVEHGDLIDKLKILASERNEVSPSFGDELQEIYTVLTDMARSDSIIEAVCTDDKFREEFNKRGLIFNCTVVISGRVPLDQVYPKLKKFFVDKMKVMTMNIDVLVQELARTAKAITAPDFEEIKRIMLAIGQLLAADPNVNVNAEFLKALKKTPFLPVRFPDGVRLFSLNQHFFVNDHKRYGEIFKNKAKVVDFGHEEMSLLHPFFELLGIQHRYLSNQVSSNTTVHKSTQTTLSEIMSEIVHTPSPGKSCRPIMKQNSDCASCANAYNSPKYYNRNTSMHQLLLRTEVFVCEEMWTELTVRQEDEDISARSDRAVVKISQDDGRLAPYVPSDPDGLYSCFNTELPGALARLLDIQDRAAVKVIYRIMNDIKKDLNTIMKDEDLCEYPWFERPVSSQQPSPFPAPNGTEDPPIDLVSSSSTITDEALLVLLTD</sequence>
<organism evidence="1 2">
    <name type="scientific">Exophiala aquamarina CBS 119918</name>
    <dbReference type="NCBI Taxonomy" id="1182545"/>
    <lineage>
        <taxon>Eukaryota</taxon>
        <taxon>Fungi</taxon>
        <taxon>Dikarya</taxon>
        <taxon>Ascomycota</taxon>
        <taxon>Pezizomycotina</taxon>
        <taxon>Eurotiomycetes</taxon>
        <taxon>Chaetothyriomycetidae</taxon>
        <taxon>Chaetothyriales</taxon>
        <taxon>Herpotrichiellaceae</taxon>
        <taxon>Exophiala</taxon>
    </lineage>
</organism>
<name>A0A072PLM5_9EURO</name>
<evidence type="ECO:0000313" key="1">
    <source>
        <dbReference type="EMBL" id="KEF60999.1"/>
    </source>
</evidence>
<dbReference type="STRING" id="1182545.A0A072PLM5"/>
<comment type="caution">
    <text evidence="1">The sequence shown here is derived from an EMBL/GenBank/DDBJ whole genome shotgun (WGS) entry which is preliminary data.</text>
</comment>
<proteinExistence type="predicted"/>
<accession>A0A072PLM5</accession>
<protein>
    <submittedName>
        <fullName evidence="1">Uncharacterized protein</fullName>
    </submittedName>
</protein>
<reference evidence="1 2" key="1">
    <citation type="submission" date="2013-03" db="EMBL/GenBank/DDBJ databases">
        <title>The Genome Sequence of Exophiala aquamarina CBS 119918.</title>
        <authorList>
            <consortium name="The Broad Institute Genomics Platform"/>
            <person name="Cuomo C."/>
            <person name="de Hoog S."/>
            <person name="Gorbushina A."/>
            <person name="Walker B."/>
            <person name="Young S.K."/>
            <person name="Zeng Q."/>
            <person name="Gargeya S."/>
            <person name="Fitzgerald M."/>
            <person name="Haas B."/>
            <person name="Abouelleil A."/>
            <person name="Allen A.W."/>
            <person name="Alvarado L."/>
            <person name="Arachchi H.M."/>
            <person name="Berlin A.M."/>
            <person name="Chapman S.B."/>
            <person name="Gainer-Dewar J."/>
            <person name="Goldberg J."/>
            <person name="Griggs A."/>
            <person name="Gujja S."/>
            <person name="Hansen M."/>
            <person name="Howarth C."/>
            <person name="Imamovic A."/>
            <person name="Ireland A."/>
            <person name="Larimer J."/>
            <person name="McCowan C."/>
            <person name="Murphy C."/>
            <person name="Pearson M."/>
            <person name="Poon T.W."/>
            <person name="Priest M."/>
            <person name="Roberts A."/>
            <person name="Saif S."/>
            <person name="Shea T."/>
            <person name="Sisk P."/>
            <person name="Sykes S."/>
            <person name="Wortman J."/>
            <person name="Nusbaum C."/>
            <person name="Birren B."/>
        </authorList>
    </citation>
    <scope>NUCLEOTIDE SEQUENCE [LARGE SCALE GENOMIC DNA]</scope>
    <source>
        <strain evidence="1 2">CBS 119918</strain>
    </source>
</reference>
<dbReference type="EMBL" id="AMGV01000002">
    <property type="protein sequence ID" value="KEF60999.1"/>
    <property type="molecule type" value="Genomic_DNA"/>
</dbReference>
<keyword evidence="2" id="KW-1185">Reference proteome</keyword>
<dbReference type="OrthoDB" id="1262810at2759"/>
<dbReference type="GeneID" id="25277505"/>
<dbReference type="VEuPathDB" id="FungiDB:A1O9_02563"/>
<dbReference type="HOGENOM" id="CLU_404911_0_0_1"/>
<dbReference type="Proteomes" id="UP000027920">
    <property type="component" value="Unassembled WGS sequence"/>
</dbReference>